<gene>
    <name evidence="8" type="primary">menC</name>
    <name evidence="8" type="ORF">ACFPCV_02255</name>
</gene>
<dbReference type="SUPFAM" id="SSF54826">
    <property type="entry name" value="Enolase N-terminal domain-like"/>
    <property type="match status" value="1"/>
</dbReference>
<dbReference type="RefSeq" id="WP_378053913.1">
    <property type="nucleotide sequence ID" value="NZ_JBHSIS010000002.1"/>
</dbReference>
<dbReference type="InterPro" id="IPR010197">
    <property type="entry name" value="OSBS/NAAAR"/>
</dbReference>
<dbReference type="EMBL" id="JBHSIS010000002">
    <property type="protein sequence ID" value="MFC4852311.1"/>
    <property type="molecule type" value="Genomic_DNA"/>
</dbReference>
<dbReference type="SMART" id="SM00922">
    <property type="entry name" value="MR_MLE"/>
    <property type="match status" value="1"/>
</dbReference>
<keyword evidence="2" id="KW-0479">Metal-binding</keyword>
<evidence type="ECO:0000256" key="1">
    <source>
        <dbReference type="ARBA" id="ARBA00001968"/>
    </source>
</evidence>
<dbReference type="InterPro" id="IPR029017">
    <property type="entry name" value="Enolase-like_N"/>
</dbReference>
<dbReference type="PANTHER" id="PTHR48073">
    <property type="entry name" value="O-SUCCINYLBENZOATE SYNTHASE-RELATED"/>
    <property type="match status" value="1"/>
</dbReference>
<evidence type="ECO:0000259" key="7">
    <source>
        <dbReference type="SMART" id="SM00922"/>
    </source>
</evidence>
<dbReference type="SUPFAM" id="SSF51604">
    <property type="entry name" value="Enolase C-terminal domain-like"/>
    <property type="match status" value="1"/>
</dbReference>
<evidence type="ECO:0000256" key="4">
    <source>
        <dbReference type="ARBA" id="ARBA00023239"/>
    </source>
</evidence>
<evidence type="ECO:0000313" key="8">
    <source>
        <dbReference type="EMBL" id="MFC4852311.1"/>
    </source>
</evidence>
<dbReference type="InterPro" id="IPR013342">
    <property type="entry name" value="Mandelate_racemase_C"/>
</dbReference>
<dbReference type="CDD" id="cd03317">
    <property type="entry name" value="NAAAR"/>
    <property type="match status" value="1"/>
</dbReference>
<protein>
    <recommendedName>
        <fullName evidence="5 6">o-succinylbenzoate synthase</fullName>
        <ecNumber evidence="5 6">4.2.1.113</ecNumber>
    </recommendedName>
</protein>
<comment type="cofactor">
    <cofactor evidence="1">
        <name>a divalent metal cation</name>
        <dbReference type="ChEBI" id="CHEBI:60240"/>
    </cofactor>
</comment>
<dbReference type="Pfam" id="PF02746">
    <property type="entry name" value="MR_MLE_N"/>
    <property type="match status" value="1"/>
</dbReference>
<dbReference type="PANTHER" id="PTHR48073:SF5">
    <property type="entry name" value="O-SUCCINYLBENZOATE SYNTHASE"/>
    <property type="match status" value="1"/>
</dbReference>
<dbReference type="SFLD" id="SFLDS00001">
    <property type="entry name" value="Enolase"/>
    <property type="match status" value="1"/>
</dbReference>
<evidence type="ECO:0000256" key="2">
    <source>
        <dbReference type="ARBA" id="ARBA00022723"/>
    </source>
</evidence>
<evidence type="ECO:0000256" key="6">
    <source>
        <dbReference type="NCBIfam" id="TIGR01928"/>
    </source>
</evidence>
<dbReference type="Proteomes" id="UP001595859">
    <property type="component" value="Unassembled WGS sequence"/>
</dbReference>
<dbReference type="Gene3D" id="3.20.20.120">
    <property type="entry name" value="Enolase-like C-terminal domain"/>
    <property type="match status" value="1"/>
</dbReference>
<feature type="domain" description="Mandelate racemase/muconate lactonizing enzyme C-terminal" evidence="7">
    <location>
        <begin position="142"/>
        <end position="235"/>
    </location>
</feature>
<name>A0ABV9RV03_9PSEU</name>
<dbReference type="SFLD" id="SFLDF00009">
    <property type="entry name" value="o-succinylbenzoate_synthase"/>
    <property type="match status" value="1"/>
</dbReference>
<dbReference type="SFLD" id="SFLDG00180">
    <property type="entry name" value="muconate_cycloisomerase"/>
    <property type="match status" value="1"/>
</dbReference>
<dbReference type="Gene3D" id="3.30.390.10">
    <property type="entry name" value="Enolase-like, N-terminal domain"/>
    <property type="match status" value="1"/>
</dbReference>
<comment type="caution">
    <text evidence="8">The sequence shown here is derived from an EMBL/GenBank/DDBJ whole genome shotgun (WGS) entry which is preliminary data.</text>
</comment>
<accession>A0ABV9RV03</accession>
<dbReference type="NCBIfam" id="TIGR01928">
    <property type="entry name" value="menC_lowGC_arch"/>
    <property type="match status" value="1"/>
</dbReference>
<dbReference type="InterPro" id="IPR036849">
    <property type="entry name" value="Enolase-like_C_sf"/>
</dbReference>
<keyword evidence="4 8" id="KW-0456">Lyase</keyword>
<sequence>MKLQGAELRRIRMPLVAPFRTSFGVEHERDVLLLRVVTDDAEGWGECVALSDPRYSSEYVDGAADVLRRYLIPALAAVPHLDAPAVAPALAQFRGHRMAKAALETAVLDAELRAQGRPLARELGAVRDRVPCGVSVGIMTDLGRLLDEVGRYLDAGYVRIKLKIQPGWDVEPVRAVRERFGDDVLLQVDANTAYTVADARHLARLDPFGLLLIEQPLDEEDLLGHAALARLLTTPVCLDESITSAKSAADALTLGACAVVNIKPGRVGGYLEARRVHDVCVAHGVPVWCGGMLETGLGRAANVALAALPGFTLPGDTSASERYYRTDVTEPFVLDDGHLPVPTGPGIGVTPLPDRLAEVTASTEWLPLSG</sequence>
<dbReference type="Pfam" id="PF13378">
    <property type="entry name" value="MR_MLE_C"/>
    <property type="match status" value="1"/>
</dbReference>
<reference evidence="9" key="1">
    <citation type="journal article" date="2019" name="Int. J. Syst. Evol. Microbiol.">
        <title>The Global Catalogue of Microorganisms (GCM) 10K type strain sequencing project: providing services to taxonomists for standard genome sequencing and annotation.</title>
        <authorList>
            <consortium name="The Broad Institute Genomics Platform"/>
            <consortium name="The Broad Institute Genome Sequencing Center for Infectious Disease"/>
            <person name="Wu L."/>
            <person name="Ma J."/>
        </authorList>
    </citation>
    <scope>NUCLEOTIDE SEQUENCE [LARGE SCALE GENOMIC DNA]</scope>
    <source>
        <strain evidence="9">ZS-22-S1</strain>
    </source>
</reference>
<dbReference type="InterPro" id="IPR013341">
    <property type="entry name" value="Mandelate_racemase_N_dom"/>
</dbReference>
<dbReference type="EC" id="4.2.1.113" evidence="5 6"/>
<proteinExistence type="predicted"/>
<evidence type="ECO:0000256" key="3">
    <source>
        <dbReference type="ARBA" id="ARBA00022842"/>
    </source>
</evidence>
<evidence type="ECO:0000313" key="9">
    <source>
        <dbReference type="Proteomes" id="UP001595859"/>
    </source>
</evidence>
<keyword evidence="3" id="KW-0460">Magnesium</keyword>
<keyword evidence="9" id="KW-1185">Reference proteome</keyword>
<organism evidence="8 9">
    <name type="scientific">Actinophytocola glycyrrhizae</name>
    <dbReference type="NCBI Taxonomy" id="2044873"/>
    <lineage>
        <taxon>Bacteria</taxon>
        <taxon>Bacillati</taxon>
        <taxon>Actinomycetota</taxon>
        <taxon>Actinomycetes</taxon>
        <taxon>Pseudonocardiales</taxon>
        <taxon>Pseudonocardiaceae</taxon>
    </lineage>
</organism>
<dbReference type="GO" id="GO:0043748">
    <property type="term" value="F:O-succinylbenzoate synthase activity"/>
    <property type="evidence" value="ECO:0007669"/>
    <property type="project" value="UniProtKB-EC"/>
</dbReference>
<dbReference type="InterPro" id="IPR029065">
    <property type="entry name" value="Enolase_C-like"/>
</dbReference>
<evidence type="ECO:0000256" key="5">
    <source>
        <dbReference type="ARBA" id="ARBA00029491"/>
    </source>
</evidence>